<dbReference type="GO" id="GO:0003899">
    <property type="term" value="F:DNA-directed RNA polymerase activity"/>
    <property type="evidence" value="ECO:0007669"/>
    <property type="project" value="UniProtKB-EC"/>
</dbReference>
<keyword evidence="6" id="KW-0804">Transcription</keyword>
<dbReference type="InterPro" id="IPR038120">
    <property type="entry name" value="Rpb1_funnel_sf"/>
</dbReference>
<comment type="similarity">
    <text evidence="1">Belongs to the RNA polymerase beta' chain family.</text>
</comment>
<dbReference type="SUPFAM" id="SSF64484">
    <property type="entry name" value="beta and beta-prime subunits of DNA dependent RNA-polymerase"/>
    <property type="match status" value="1"/>
</dbReference>
<feature type="domain" description="RNA polymerase N-terminal" evidence="7">
    <location>
        <begin position="210"/>
        <end position="513"/>
    </location>
</feature>
<dbReference type="GO" id="GO:0006351">
    <property type="term" value="P:DNA-templated transcription"/>
    <property type="evidence" value="ECO:0007669"/>
    <property type="project" value="InterPro"/>
</dbReference>
<dbReference type="InterPro" id="IPR000722">
    <property type="entry name" value="RNA_pol_asu"/>
</dbReference>
<dbReference type="InterPro" id="IPR007066">
    <property type="entry name" value="RNA_pol_Rpb1_3"/>
</dbReference>
<dbReference type="InterPro" id="IPR007073">
    <property type="entry name" value="RNA_pol_Rpb1_7"/>
</dbReference>
<dbReference type="InterPro" id="IPR044893">
    <property type="entry name" value="RNA_pol_Rpb1_clamp_domain"/>
</dbReference>
<dbReference type="FunFam" id="2.40.40.20:FF:000019">
    <property type="entry name" value="DNA-directed RNA polymerase II subunit RPB1"/>
    <property type="match status" value="1"/>
</dbReference>
<dbReference type="InterPro" id="IPR007081">
    <property type="entry name" value="RNA_pol_Rpb1_5"/>
</dbReference>
<dbReference type="SMART" id="SM00663">
    <property type="entry name" value="RPOLA_N"/>
    <property type="match status" value="1"/>
</dbReference>
<dbReference type="Pfam" id="PF04990">
    <property type="entry name" value="RNA_pol_Rpb1_7"/>
    <property type="match status" value="1"/>
</dbReference>
<reference evidence="8" key="1">
    <citation type="submission" date="2018-05" db="EMBL/GenBank/DDBJ databases">
        <authorList>
            <person name="Lanie J.A."/>
            <person name="Ng W.-L."/>
            <person name="Kazmierczak K.M."/>
            <person name="Andrzejewski T.M."/>
            <person name="Davidsen T.M."/>
            <person name="Wayne K.J."/>
            <person name="Tettelin H."/>
            <person name="Glass J.I."/>
            <person name="Rusch D."/>
            <person name="Podicherti R."/>
            <person name="Tsui H.-C.T."/>
            <person name="Winkler M.E."/>
        </authorList>
    </citation>
    <scope>NUCLEOTIDE SEQUENCE</scope>
</reference>
<dbReference type="PANTHER" id="PTHR19376">
    <property type="entry name" value="DNA-DIRECTED RNA POLYMERASE"/>
    <property type="match status" value="1"/>
</dbReference>
<dbReference type="PANTHER" id="PTHR19376:SF37">
    <property type="entry name" value="DNA-DIRECTED RNA POLYMERASE II SUBUNIT RPB1"/>
    <property type="match status" value="1"/>
</dbReference>
<evidence type="ECO:0000256" key="2">
    <source>
        <dbReference type="ARBA" id="ARBA00012418"/>
    </source>
</evidence>
<sequence>MNNFILKDVKKIDFFLNSTETIRKISVCEITEIDLYEKNSEPKYGSLMDTRMGPNNKNILCKTCKNDINSCPGHFGHIELAVPVYNVLFMKYIKKILSCCCSFCSYLLIDYNDKIFMNLLESKKKSQRFILIQNYNKNIKYKICYNCNRIQPKYLKEGISIAQINTIEENDKNKELKTYISAEKVIKIFKNISNSDVELLGMSVENSRPECLLFEVLPVPPPCIRPSVKYSTNLRSEDDLIYKYVDILKANHNIIEKIRKENWSHFKDYVDYLQYHIGTLIDNNIKGIPPAQHRSGRQLKCLKDRIKGKEARIRGNLLGKRVDFSARTVVGPDPSISIHQLGIPYIICKKITIPEKVNQFNIEKLQKCVINGPDKYPGANFLIKKKSKGLMTLDLRFVQETPFLKYGDIVERHLSEDDFILFNRQPSLHKMSMMGHKVKPIIGKSFRLNPAVCQPYNADFDGDEMNIFVPQSFQTMIELKHITCVPEQIISPQSNSPVIGCIMDAVVGSNKITQPDLFIDEDIVYKLVCKIPNFDGILPNPVIINNKKHWRGIDIINLILPKTINYYKKKDNNIIDIVNGKITSGIFDKSIVGSSSGGLIHMITNDLDESYTTQFLNTLQKIINTWLKFEGFSVGFGDTLADKETSKKVIEIISTSKYKVKNFINMVYNKNMKMSEADFEQKIFNLLNEARDSSGSIVMKNIDKLNNLFQMVNSKSKGNSINISQIMSCVGQQNVSFKGSHGRIPFTSNNRTLPYYHQYDHSPESKGFVEHSYIDGLDINEFFFHAQSGREGLIDTACKTAETGYIQRRLMKSLEDLNVKYDLTVRNEKNVIIQFVYGTDNFDPKKVERQKFELILGSNKDFENKYKWDDVSHFGLKVQKSLKREYNHLMTLRKYFRSKKYYDDDIVYQPVNIYRIVKQSCKKFNINKNSISNLSHLYVLNTIKNLIKNTIKINCDLDYPFNELNDYNHKLLRTLIESKLSTKVIIHDNKLNQEAFDWVIESIKLNFHKALIQPGESVGSISAQSLGEPTTQLTLNTFHHAGVSAKSNVNQGVPRIRELISVTKNPSTPSLTIYLKKESNSNKDFAKKVLNEIEELKFLYFVESTNIFYDNKISNTITGDQSFLNDYYNFYQDVEFENISPWVLKIKISDLYLLNKNSSMFELYSFLIRKYDNLHIIYSDDNSNSLFFHIRYLHDDLNKIINDDLNTNQDLKNLKNLEQELMNLAIKGIDDITKITMREIKELKIKNNGSIDQTKKEIVLDTTGTNMADILTLYNYLDLQKTFSNDIHEVNHILGIEAARFLLKDEINNVLKFSGIYINDKHLNLLVDLITIKGTLVSIDRHGVRISDSGPLAKCSFEESDEHFIKSSIFNLNDQMKSLTSNLIMGQVGKFGTGICEVEFDLEKFKKNII</sequence>
<dbReference type="Gene3D" id="1.10.132.30">
    <property type="match status" value="1"/>
</dbReference>
<dbReference type="Pfam" id="PF04997">
    <property type="entry name" value="RNA_pol_Rpb1_1"/>
    <property type="match status" value="1"/>
</dbReference>
<evidence type="ECO:0000256" key="6">
    <source>
        <dbReference type="ARBA" id="ARBA00023163"/>
    </source>
</evidence>
<organism evidence="8">
    <name type="scientific">marine metagenome</name>
    <dbReference type="NCBI Taxonomy" id="408172"/>
    <lineage>
        <taxon>unclassified sequences</taxon>
        <taxon>metagenomes</taxon>
        <taxon>ecological metagenomes</taxon>
    </lineage>
</organism>
<dbReference type="Pfam" id="PF00623">
    <property type="entry name" value="RNA_pol_Rpb1_2"/>
    <property type="match status" value="1"/>
</dbReference>
<dbReference type="GO" id="GO:0005665">
    <property type="term" value="C:RNA polymerase II, core complex"/>
    <property type="evidence" value="ECO:0007669"/>
    <property type="project" value="TreeGrafter"/>
</dbReference>
<dbReference type="GO" id="GO:0003677">
    <property type="term" value="F:DNA binding"/>
    <property type="evidence" value="ECO:0007669"/>
    <property type="project" value="InterPro"/>
</dbReference>
<keyword evidence="4" id="KW-0808">Transferase</keyword>
<evidence type="ECO:0000259" key="7">
    <source>
        <dbReference type="SMART" id="SM00663"/>
    </source>
</evidence>
<dbReference type="Pfam" id="PF05000">
    <property type="entry name" value="RNA_pol_Rpb1_4"/>
    <property type="match status" value="1"/>
</dbReference>
<keyword evidence="5" id="KW-0548">Nucleotidyltransferase</keyword>
<dbReference type="EC" id="2.7.7.6" evidence="2"/>
<evidence type="ECO:0000256" key="4">
    <source>
        <dbReference type="ARBA" id="ARBA00022679"/>
    </source>
</evidence>
<dbReference type="Gene3D" id="3.30.1490.180">
    <property type="entry name" value="RNA polymerase ii"/>
    <property type="match status" value="1"/>
</dbReference>
<accession>A0A381UBQ4</accession>
<dbReference type="Gene3D" id="1.10.274.100">
    <property type="entry name" value="RNA polymerase Rpb1, domain 3"/>
    <property type="match status" value="1"/>
</dbReference>
<dbReference type="Gene3D" id="6.10.250.2940">
    <property type="match status" value="1"/>
</dbReference>
<dbReference type="Pfam" id="PF04998">
    <property type="entry name" value="RNA_pol_Rpb1_5"/>
    <property type="match status" value="1"/>
</dbReference>
<dbReference type="EMBL" id="UINC01006052">
    <property type="protein sequence ID" value="SVA25171.1"/>
    <property type="molecule type" value="Genomic_DNA"/>
</dbReference>
<evidence type="ECO:0000256" key="1">
    <source>
        <dbReference type="ARBA" id="ARBA00006460"/>
    </source>
</evidence>
<dbReference type="InterPro" id="IPR045867">
    <property type="entry name" value="DNA-dir_RpoC_beta_prime"/>
</dbReference>
<proteinExistence type="inferred from homology"/>
<dbReference type="Gene3D" id="1.10.150.390">
    <property type="match status" value="1"/>
</dbReference>
<protein>
    <recommendedName>
        <fullName evidence="2">DNA-directed RNA polymerase</fullName>
        <ecNumber evidence="2">2.7.7.6</ecNumber>
    </recommendedName>
</protein>
<dbReference type="Gene3D" id="4.10.860.120">
    <property type="entry name" value="RNA polymerase II, clamp domain"/>
    <property type="match status" value="1"/>
</dbReference>
<evidence type="ECO:0000256" key="3">
    <source>
        <dbReference type="ARBA" id="ARBA00022478"/>
    </source>
</evidence>
<dbReference type="Gene3D" id="3.30.1360.140">
    <property type="match status" value="1"/>
</dbReference>
<dbReference type="Pfam" id="PF04983">
    <property type="entry name" value="RNA_pol_Rpb1_3"/>
    <property type="match status" value="1"/>
</dbReference>
<dbReference type="InterPro" id="IPR006592">
    <property type="entry name" value="RNA_pol_N"/>
</dbReference>
<dbReference type="InterPro" id="IPR007075">
    <property type="entry name" value="RNA_pol_Rpb1_6"/>
</dbReference>
<dbReference type="InterPro" id="IPR042102">
    <property type="entry name" value="RNA_pol_Rpb1_3_sf"/>
</dbReference>
<gene>
    <name evidence="8" type="ORF">METZ01_LOCUS78025</name>
</gene>
<evidence type="ECO:0000256" key="5">
    <source>
        <dbReference type="ARBA" id="ARBA00022695"/>
    </source>
</evidence>
<dbReference type="InterPro" id="IPR007080">
    <property type="entry name" value="RNA_pol_Rpb1_1"/>
</dbReference>
<dbReference type="Pfam" id="PF04992">
    <property type="entry name" value="RNA_pol_Rpb1_6"/>
    <property type="match status" value="1"/>
</dbReference>
<dbReference type="Gene3D" id="2.40.40.20">
    <property type="match status" value="1"/>
</dbReference>
<keyword evidence="3" id="KW-0240">DNA-directed RNA polymerase</keyword>
<dbReference type="InterPro" id="IPR007083">
    <property type="entry name" value="RNA_pol_Rpb1_4"/>
</dbReference>
<evidence type="ECO:0000313" key="8">
    <source>
        <dbReference type="EMBL" id="SVA25171.1"/>
    </source>
</evidence>
<dbReference type="InterPro" id="IPR038593">
    <property type="entry name" value="RNA_pol_Rpb1_7_sf"/>
</dbReference>
<dbReference type="Gene3D" id="6.20.50.80">
    <property type="match status" value="1"/>
</dbReference>
<name>A0A381UBQ4_9ZZZZ</name>